<evidence type="ECO:0000313" key="2">
    <source>
        <dbReference type="Proteomes" id="UP001595961"/>
    </source>
</evidence>
<protein>
    <submittedName>
        <fullName evidence="1">Uncharacterized protein</fullName>
    </submittedName>
</protein>
<evidence type="ECO:0000313" key="1">
    <source>
        <dbReference type="EMBL" id="MFC4529121.1"/>
    </source>
</evidence>
<gene>
    <name evidence="1" type="ORF">ACFO5W_20920</name>
</gene>
<dbReference type="Proteomes" id="UP001595961">
    <property type="component" value="Unassembled WGS sequence"/>
</dbReference>
<accession>A0ABV9C7R2</accession>
<comment type="caution">
    <text evidence="1">The sequence shown here is derived from an EMBL/GenBank/DDBJ whole genome shotgun (WGS) entry which is preliminary data.</text>
</comment>
<keyword evidence="2" id="KW-1185">Reference proteome</keyword>
<sequence length="44" mass="4784">MIIMVDVLPLSRGLARHPVLGGAARHLISPWPMPRMEEAANAHA</sequence>
<reference evidence="2" key="1">
    <citation type="journal article" date="2019" name="Int. J. Syst. Evol. Microbiol.">
        <title>The Global Catalogue of Microorganisms (GCM) 10K type strain sequencing project: providing services to taxonomists for standard genome sequencing and annotation.</title>
        <authorList>
            <consortium name="The Broad Institute Genomics Platform"/>
            <consortium name="The Broad Institute Genome Sequencing Center for Infectious Disease"/>
            <person name="Wu L."/>
            <person name="Ma J."/>
        </authorList>
    </citation>
    <scope>NUCLEOTIDE SEQUENCE [LARGE SCALE GENOMIC DNA]</scope>
    <source>
        <strain evidence="2">CCM 4481</strain>
    </source>
</reference>
<proteinExistence type="predicted"/>
<organism evidence="1 2">
    <name type="scientific">Dyella halodurans</name>
    <dbReference type="NCBI Taxonomy" id="1920171"/>
    <lineage>
        <taxon>Bacteria</taxon>
        <taxon>Pseudomonadati</taxon>
        <taxon>Pseudomonadota</taxon>
        <taxon>Gammaproteobacteria</taxon>
        <taxon>Lysobacterales</taxon>
        <taxon>Rhodanobacteraceae</taxon>
        <taxon>Dyella</taxon>
    </lineage>
</organism>
<dbReference type="RefSeq" id="WP_266151457.1">
    <property type="nucleotide sequence ID" value="NZ_CP064028.1"/>
</dbReference>
<name>A0ABV9C7R2_9GAMM</name>
<dbReference type="EMBL" id="JBHSGA010000025">
    <property type="protein sequence ID" value="MFC4529121.1"/>
    <property type="molecule type" value="Genomic_DNA"/>
</dbReference>